<dbReference type="SUPFAM" id="SSF57414">
    <property type="entry name" value="Hairpin loop containing domain-like"/>
    <property type="match status" value="1"/>
</dbReference>
<keyword evidence="1" id="KW-0472">Membrane</keyword>
<comment type="caution">
    <text evidence="5">The sequence shown here is derived from an EMBL/GenBank/DDBJ whole genome shotgun (WGS) entry which is preliminary data.</text>
</comment>
<feature type="transmembrane region" description="Helical" evidence="1">
    <location>
        <begin position="357"/>
        <end position="380"/>
    </location>
</feature>
<keyword evidence="6" id="KW-1185">Reference proteome</keyword>
<dbReference type="Gene3D" id="3.50.4.10">
    <property type="entry name" value="Hepatocyte Growth Factor"/>
    <property type="match status" value="1"/>
</dbReference>
<dbReference type="Pfam" id="PF00024">
    <property type="entry name" value="PAN_1"/>
    <property type="match status" value="1"/>
</dbReference>
<dbReference type="InterPro" id="IPR050525">
    <property type="entry name" value="ECM_Assembly_Org"/>
</dbReference>
<keyword evidence="1" id="KW-1133">Transmembrane helix</keyword>
<feature type="domain" description="VWFA" evidence="3">
    <location>
        <begin position="130"/>
        <end position="319"/>
    </location>
</feature>
<dbReference type="Proteomes" id="UP001208570">
    <property type="component" value="Unassembled WGS sequence"/>
</dbReference>
<dbReference type="PROSITE" id="PS50948">
    <property type="entry name" value="PAN"/>
    <property type="match status" value="1"/>
</dbReference>
<dbReference type="InterPro" id="IPR036465">
    <property type="entry name" value="vWFA_dom_sf"/>
</dbReference>
<evidence type="ECO:0000313" key="5">
    <source>
        <dbReference type="EMBL" id="KAK2149515.1"/>
    </source>
</evidence>
<evidence type="ECO:0000259" key="4">
    <source>
        <dbReference type="PROSITE" id="PS50948"/>
    </source>
</evidence>
<evidence type="ECO:0008006" key="7">
    <source>
        <dbReference type="Google" id="ProtNLM"/>
    </source>
</evidence>
<feature type="signal peptide" evidence="2">
    <location>
        <begin position="1"/>
        <end position="20"/>
    </location>
</feature>
<dbReference type="EMBL" id="JAODUP010000448">
    <property type="protein sequence ID" value="KAK2149515.1"/>
    <property type="molecule type" value="Genomic_DNA"/>
</dbReference>
<dbReference type="PROSITE" id="PS50234">
    <property type="entry name" value="VWFA"/>
    <property type="match status" value="1"/>
</dbReference>
<evidence type="ECO:0000313" key="6">
    <source>
        <dbReference type="Proteomes" id="UP001208570"/>
    </source>
</evidence>
<accession>A0AAD9MXX1</accession>
<dbReference type="Gene3D" id="3.40.50.410">
    <property type="entry name" value="von Willebrand factor, type A domain"/>
    <property type="match status" value="1"/>
</dbReference>
<dbReference type="PANTHER" id="PTHR24020">
    <property type="entry name" value="COLLAGEN ALPHA"/>
    <property type="match status" value="1"/>
</dbReference>
<dbReference type="PRINTS" id="PR00453">
    <property type="entry name" value="VWFADOMAIN"/>
</dbReference>
<evidence type="ECO:0000259" key="3">
    <source>
        <dbReference type="PROSITE" id="PS50234"/>
    </source>
</evidence>
<organism evidence="5 6">
    <name type="scientific">Paralvinella palmiformis</name>
    <dbReference type="NCBI Taxonomy" id="53620"/>
    <lineage>
        <taxon>Eukaryota</taxon>
        <taxon>Metazoa</taxon>
        <taxon>Spiralia</taxon>
        <taxon>Lophotrochozoa</taxon>
        <taxon>Annelida</taxon>
        <taxon>Polychaeta</taxon>
        <taxon>Sedentaria</taxon>
        <taxon>Canalipalpata</taxon>
        <taxon>Terebellida</taxon>
        <taxon>Terebelliformia</taxon>
        <taxon>Alvinellidae</taxon>
        <taxon>Paralvinella</taxon>
    </lineage>
</organism>
<name>A0AAD9MXX1_9ANNE</name>
<evidence type="ECO:0000256" key="1">
    <source>
        <dbReference type="SAM" id="Phobius"/>
    </source>
</evidence>
<keyword evidence="1" id="KW-0812">Transmembrane</keyword>
<dbReference type="Pfam" id="PF00092">
    <property type="entry name" value="VWA"/>
    <property type="match status" value="1"/>
</dbReference>
<feature type="domain" description="Apple" evidence="4">
    <location>
        <begin position="23"/>
        <end position="113"/>
    </location>
</feature>
<gene>
    <name evidence="5" type="ORF">LSH36_448g00031</name>
</gene>
<proteinExistence type="predicted"/>
<evidence type="ECO:0000256" key="2">
    <source>
        <dbReference type="SAM" id="SignalP"/>
    </source>
</evidence>
<feature type="chain" id="PRO_5042274683" description="VWFA domain-containing protein" evidence="2">
    <location>
        <begin position="21"/>
        <end position="381"/>
    </location>
</feature>
<dbReference type="SUPFAM" id="SSF53300">
    <property type="entry name" value="vWA-like"/>
    <property type="match status" value="1"/>
</dbReference>
<protein>
    <recommendedName>
        <fullName evidence="7">VWFA domain-containing protein</fullName>
    </recommendedName>
</protein>
<dbReference type="InterPro" id="IPR002035">
    <property type="entry name" value="VWF_A"/>
</dbReference>
<dbReference type="SMART" id="SM00327">
    <property type="entry name" value="VWA"/>
    <property type="match status" value="1"/>
</dbReference>
<dbReference type="AlphaFoldDB" id="A0AAD9MXX1"/>
<dbReference type="PANTHER" id="PTHR24020:SF20">
    <property type="entry name" value="PH DOMAIN-CONTAINING PROTEIN"/>
    <property type="match status" value="1"/>
</dbReference>
<reference evidence="5" key="1">
    <citation type="journal article" date="2023" name="Mol. Biol. Evol.">
        <title>Third-Generation Sequencing Reveals the Adaptive Role of the Epigenome in Three Deep-Sea Polychaetes.</title>
        <authorList>
            <person name="Perez M."/>
            <person name="Aroh O."/>
            <person name="Sun Y."/>
            <person name="Lan Y."/>
            <person name="Juniper S.K."/>
            <person name="Young C.R."/>
            <person name="Angers B."/>
            <person name="Qian P.Y."/>
        </authorList>
    </citation>
    <scope>NUCLEOTIDE SEQUENCE</scope>
    <source>
        <strain evidence="5">P08H-3</strain>
    </source>
</reference>
<sequence length="381" mass="42001">MTTLGVASLLILLTIEGIKSLSCPSGKYPIYIPSGSYILNISQVAGSPTATRKQNVDTSKECQEQCDAFTQYECKSFSISQVNRQCILYPVVDNEPGVTKTNRADMNYFKGICSNTPDLDQCQTLVEKVDLAFVVDGSGSICDNDPTRRDKDLINKCDNWISMKTFIKQIVSRLDIGPTKTRVAMVTFANTGRVVFNFTSYTTENELKRAIDGLEYPGGNTDTYGGLYLMRTELFEPSTTGRNQIAFIITDGKATVNENLTAPEINDDQSRGIIMFAVGITKNIDEPSLSELSSPPHLLDRNYFRSPNFNTLGPVVSELLKASCIRPNPKFYGSTTTVAPATPVLGFKDLLEKNPAYIVLLMMGVVVIGLFLIAILLLCYY</sequence>
<keyword evidence="2" id="KW-0732">Signal</keyword>
<dbReference type="InterPro" id="IPR003609">
    <property type="entry name" value="Pan_app"/>
</dbReference>